<dbReference type="GeneID" id="6083374"/>
<dbReference type="Proteomes" id="UP000001194">
    <property type="component" value="Unassembled WGS sequence"/>
</dbReference>
<dbReference type="OrthoDB" id="3045840at2759"/>
<protein>
    <submittedName>
        <fullName evidence="1">Predicted protein</fullName>
    </submittedName>
</protein>
<gene>
    <name evidence="1" type="ORF">LACBIDRAFT_310711</name>
</gene>
<dbReference type="EMBL" id="DS547137">
    <property type="protein sequence ID" value="EDR01688.1"/>
    <property type="molecule type" value="Genomic_DNA"/>
</dbReference>
<dbReference type="AlphaFoldDB" id="B0DUY2"/>
<name>B0DUY2_LACBS</name>
<sequence>MNLVVHPVIQRAVELAQSQVQRPNIPHIPSKLLTDSTFLESPLARQRIDLSHPRGQQLLAELREGIGGDRGADEEQGGGGD</sequence>
<accession>B0DUY2</accession>
<evidence type="ECO:0000313" key="1">
    <source>
        <dbReference type="EMBL" id="EDR01688.1"/>
    </source>
</evidence>
<proteinExistence type="predicted"/>
<reference evidence="1 2" key="1">
    <citation type="journal article" date="2008" name="Nature">
        <title>The genome of Laccaria bicolor provides insights into mycorrhizal symbiosis.</title>
        <authorList>
            <person name="Martin F."/>
            <person name="Aerts A."/>
            <person name="Ahren D."/>
            <person name="Brun A."/>
            <person name="Danchin E.G.J."/>
            <person name="Duchaussoy F."/>
            <person name="Gibon J."/>
            <person name="Kohler A."/>
            <person name="Lindquist E."/>
            <person name="Pereda V."/>
            <person name="Salamov A."/>
            <person name="Shapiro H.J."/>
            <person name="Wuyts J."/>
            <person name="Blaudez D."/>
            <person name="Buee M."/>
            <person name="Brokstein P."/>
            <person name="Canbaeck B."/>
            <person name="Cohen D."/>
            <person name="Courty P.E."/>
            <person name="Coutinho P.M."/>
            <person name="Delaruelle C."/>
            <person name="Detter J.C."/>
            <person name="Deveau A."/>
            <person name="DiFazio S."/>
            <person name="Duplessis S."/>
            <person name="Fraissinet-Tachet L."/>
            <person name="Lucic E."/>
            <person name="Frey-Klett P."/>
            <person name="Fourrey C."/>
            <person name="Feussner I."/>
            <person name="Gay G."/>
            <person name="Grimwood J."/>
            <person name="Hoegger P.J."/>
            <person name="Jain P."/>
            <person name="Kilaru S."/>
            <person name="Labbe J."/>
            <person name="Lin Y.C."/>
            <person name="Legue V."/>
            <person name="Le Tacon F."/>
            <person name="Marmeisse R."/>
            <person name="Melayah D."/>
            <person name="Montanini B."/>
            <person name="Muratet M."/>
            <person name="Nehls U."/>
            <person name="Niculita-Hirzel H."/>
            <person name="Oudot-Le Secq M.P."/>
            <person name="Peter M."/>
            <person name="Quesneville H."/>
            <person name="Rajashekar B."/>
            <person name="Reich M."/>
            <person name="Rouhier N."/>
            <person name="Schmutz J."/>
            <person name="Yin T."/>
            <person name="Chalot M."/>
            <person name="Henrissat B."/>
            <person name="Kuees U."/>
            <person name="Lucas S."/>
            <person name="Van de Peer Y."/>
            <person name="Podila G.K."/>
            <person name="Polle A."/>
            <person name="Pukkila P.J."/>
            <person name="Richardson P.M."/>
            <person name="Rouze P."/>
            <person name="Sanders I.R."/>
            <person name="Stajich J.E."/>
            <person name="Tunlid A."/>
            <person name="Tuskan G."/>
            <person name="Grigoriev I.V."/>
        </authorList>
    </citation>
    <scope>NUCLEOTIDE SEQUENCE [LARGE SCALE GENOMIC DNA]</scope>
    <source>
        <strain evidence="2">S238N-H82 / ATCC MYA-4686</strain>
    </source>
</reference>
<dbReference type="RefSeq" id="XP_001887764.1">
    <property type="nucleotide sequence ID" value="XM_001887729.1"/>
</dbReference>
<dbReference type="HOGENOM" id="CLU_2574279_0_0_1"/>
<organism evidence="2">
    <name type="scientific">Laccaria bicolor (strain S238N-H82 / ATCC MYA-4686)</name>
    <name type="common">Bicoloured deceiver</name>
    <name type="synonym">Laccaria laccata var. bicolor</name>
    <dbReference type="NCBI Taxonomy" id="486041"/>
    <lineage>
        <taxon>Eukaryota</taxon>
        <taxon>Fungi</taxon>
        <taxon>Dikarya</taxon>
        <taxon>Basidiomycota</taxon>
        <taxon>Agaricomycotina</taxon>
        <taxon>Agaricomycetes</taxon>
        <taxon>Agaricomycetidae</taxon>
        <taxon>Agaricales</taxon>
        <taxon>Agaricineae</taxon>
        <taxon>Hydnangiaceae</taxon>
        <taxon>Laccaria</taxon>
    </lineage>
</organism>
<keyword evidence="2" id="KW-1185">Reference proteome</keyword>
<dbReference type="InParanoid" id="B0DUY2"/>
<evidence type="ECO:0000313" key="2">
    <source>
        <dbReference type="Proteomes" id="UP000001194"/>
    </source>
</evidence>
<dbReference type="KEGG" id="lbc:LACBIDRAFT_310711"/>